<proteinExistence type="predicted"/>
<reference evidence="3" key="2">
    <citation type="submission" date="2020-11" db="EMBL/GenBank/DDBJ databases">
        <authorList>
            <consortium name="DOE Joint Genome Institute"/>
            <person name="Kuo A."/>
            <person name="Miyauchi S."/>
            <person name="Kiss E."/>
            <person name="Drula E."/>
            <person name="Kohler A."/>
            <person name="Sanchez-Garcia M."/>
            <person name="Andreopoulos B."/>
            <person name="Barry K.W."/>
            <person name="Bonito G."/>
            <person name="Buee M."/>
            <person name="Carver A."/>
            <person name="Chen C."/>
            <person name="Cichocki N."/>
            <person name="Clum A."/>
            <person name="Culley D."/>
            <person name="Crous P.W."/>
            <person name="Fauchery L."/>
            <person name="Girlanda M."/>
            <person name="Hayes R."/>
            <person name="Keri Z."/>
            <person name="Labutti K."/>
            <person name="Lipzen A."/>
            <person name="Lombard V."/>
            <person name="Magnuson J."/>
            <person name="Maillard F."/>
            <person name="Morin E."/>
            <person name="Murat C."/>
            <person name="Nolan M."/>
            <person name="Ohm R."/>
            <person name="Pangilinan J."/>
            <person name="Pereira M."/>
            <person name="Perotto S."/>
            <person name="Peter M."/>
            <person name="Riley R."/>
            <person name="Sitrit Y."/>
            <person name="Stielow B."/>
            <person name="Szollosi G."/>
            <person name="Zifcakova L."/>
            <person name="Stursova M."/>
            <person name="Spatafora J.W."/>
            <person name="Tedersoo L."/>
            <person name="Vaario L.-M."/>
            <person name="Yamada A."/>
            <person name="Yan M."/>
            <person name="Wang P."/>
            <person name="Xu J."/>
            <person name="Bruns T."/>
            <person name="Baldrian P."/>
            <person name="Vilgalys R."/>
            <person name="Henrissat B."/>
            <person name="Grigoriev I.V."/>
            <person name="Hibbett D."/>
            <person name="Nagy L.G."/>
            <person name="Martin F.M."/>
        </authorList>
    </citation>
    <scope>NUCLEOTIDE SEQUENCE</scope>
    <source>
        <strain evidence="3">UH-Tt-Lm1</strain>
    </source>
</reference>
<accession>A0A9P6L837</accession>
<dbReference type="EMBL" id="WIUZ02000005">
    <property type="protein sequence ID" value="KAF9786750.1"/>
    <property type="molecule type" value="Genomic_DNA"/>
</dbReference>
<keyword evidence="4" id="KW-1185">Reference proteome</keyword>
<sequence length="76" mass="8466">MQLNNWLQGHGGTHRLAWNNYIVCGPRHRPKWRSECSVDGTLFGWGHGPSKGDAQEVAARMTLETLLSSYEAANPC</sequence>
<dbReference type="AlphaFoldDB" id="A0A9P6L837"/>
<name>A0A9P6L837_9AGAM</name>
<evidence type="ECO:0000259" key="2">
    <source>
        <dbReference type="PROSITE" id="PS50137"/>
    </source>
</evidence>
<gene>
    <name evidence="3" type="ORF">BJ322DRAFT_670755</name>
</gene>
<dbReference type="OrthoDB" id="112668at2759"/>
<dbReference type="InterPro" id="IPR014720">
    <property type="entry name" value="dsRBD_dom"/>
</dbReference>
<dbReference type="GO" id="GO:0003723">
    <property type="term" value="F:RNA binding"/>
    <property type="evidence" value="ECO:0007669"/>
    <property type="project" value="UniProtKB-UniRule"/>
</dbReference>
<dbReference type="PROSITE" id="PS50137">
    <property type="entry name" value="DS_RBD"/>
    <property type="match status" value="1"/>
</dbReference>
<dbReference type="Proteomes" id="UP000736335">
    <property type="component" value="Unassembled WGS sequence"/>
</dbReference>
<evidence type="ECO:0000256" key="1">
    <source>
        <dbReference type="PROSITE-ProRule" id="PRU00266"/>
    </source>
</evidence>
<evidence type="ECO:0000313" key="3">
    <source>
        <dbReference type="EMBL" id="KAF9786750.1"/>
    </source>
</evidence>
<organism evidence="3 4">
    <name type="scientific">Thelephora terrestris</name>
    <dbReference type="NCBI Taxonomy" id="56493"/>
    <lineage>
        <taxon>Eukaryota</taxon>
        <taxon>Fungi</taxon>
        <taxon>Dikarya</taxon>
        <taxon>Basidiomycota</taxon>
        <taxon>Agaricomycotina</taxon>
        <taxon>Agaricomycetes</taxon>
        <taxon>Thelephorales</taxon>
        <taxon>Thelephoraceae</taxon>
        <taxon>Thelephora</taxon>
    </lineage>
</organism>
<comment type="caution">
    <text evidence="3">The sequence shown here is derived from an EMBL/GenBank/DDBJ whole genome shotgun (WGS) entry which is preliminary data.</text>
</comment>
<keyword evidence="1" id="KW-0694">RNA-binding</keyword>
<dbReference type="SUPFAM" id="SSF54768">
    <property type="entry name" value="dsRNA-binding domain-like"/>
    <property type="match status" value="1"/>
</dbReference>
<dbReference type="Pfam" id="PF00035">
    <property type="entry name" value="dsrm"/>
    <property type="match status" value="1"/>
</dbReference>
<reference evidence="3" key="1">
    <citation type="journal article" date="2020" name="Nat. Commun.">
        <title>Large-scale genome sequencing of mycorrhizal fungi provides insights into the early evolution of symbiotic traits.</title>
        <authorList>
            <person name="Miyauchi S."/>
            <person name="Kiss E."/>
            <person name="Kuo A."/>
            <person name="Drula E."/>
            <person name="Kohler A."/>
            <person name="Sanchez-Garcia M."/>
            <person name="Morin E."/>
            <person name="Andreopoulos B."/>
            <person name="Barry K.W."/>
            <person name="Bonito G."/>
            <person name="Buee M."/>
            <person name="Carver A."/>
            <person name="Chen C."/>
            <person name="Cichocki N."/>
            <person name="Clum A."/>
            <person name="Culley D."/>
            <person name="Crous P.W."/>
            <person name="Fauchery L."/>
            <person name="Girlanda M."/>
            <person name="Hayes R.D."/>
            <person name="Keri Z."/>
            <person name="LaButti K."/>
            <person name="Lipzen A."/>
            <person name="Lombard V."/>
            <person name="Magnuson J."/>
            <person name="Maillard F."/>
            <person name="Murat C."/>
            <person name="Nolan M."/>
            <person name="Ohm R.A."/>
            <person name="Pangilinan J."/>
            <person name="Pereira M.F."/>
            <person name="Perotto S."/>
            <person name="Peter M."/>
            <person name="Pfister S."/>
            <person name="Riley R."/>
            <person name="Sitrit Y."/>
            <person name="Stielow J.B."/>
            <person name="Szollosi G."/>
            <person name="Zifcakova L."/>
            <person name="Stursova M."/>
            <person name="Spatafora J.W."/>
            <person name="Tedersoo L."/>
            <person name="Vaario L.M."/>
            <person name="Yamada A."/>
            <person name="Yan M."/>
            <person name="Wang P."/>
            <person name="Xu J."/>
            <person name="Bruns T."/>
            <person name="Baldrian P."/>
            <person name="Vilgalys R."/>
            <person name="Dunand C."/>
            <person name="Henrissat B."/>
            <person name="Grigoriev I.V."/>
            <person name="Hibbett D."/>
            <person name="Nagy L.G."/>
            <person name="Martin F.M."/>
        </authorList>
    </citation>
    <scope>NUCLEOTIDE SEQUENCE</scope>
    <source>
        <strain evidence="3">UH-Tt-Lm1</strain>
    </source>
</reference>
<feature type="domain" description="DRBM" evidence="2">
    <location>
        <begin position="1"/>
        <end position="68"/>
    </location>
</feature>
<evidence type="ECO:0000313" key="4">
    <source>
        <dbReference type="Proteomes" id="UP000736335"/>
    </source>
</evidence>
<dbReference type="Gene3D" id="3.30.160.20">
    <property type="match status" value="1"/>
</dbReference>
<protein>
    <recommendedName>
        <fullName evidence="2">DRBM domain-containing protein</fullName>
    </recommendedName>
</protein>